<evidence type="ECO:0000313" key="2">
    <source>
        <dbReference type="EMBL" id="MBF4469214.1"/>
    </source>
</evidence>
<evidence type="ECO:0000256" key="1">
    <source>
        <dbReference type="SAM" id="Phobius"/>
    </source>
</evidence>
<keyword evidence="1" id="KW-1133">Transmembrane helix</keyword>
<keyword evidence="1" id="KW-0472">Membrane</keyword>
<protein>
    <submittedName>
        <fullName evidence="2">Uncharacterized protein</fullName>
    </submittedName>
</protein>
<sequence length="52" mass="6147">MKCLVLAAARSVFSSVTIFLMFIYYLFYKPIFPTVRYFRAVGFLFNTFFVSI</sequence>
<proteinExistence type="predicted"/>
<gene>
    <name evidence="2" type="ORF">ISP01_07385</name>
</gene>
<accession>A0A843AET2</accession>
<dbReference type="Proteomes" id="UP000658733">
    <property type="component" value="Unassembled WGS sequence"/>
</dbReference>
<dbReference type="EMBL" id="JADIIN010000059">
    <property type="protein sequence ID" value="MBF4469214.1"/>
    <property type="molecule type" value="Genomic_DNA"/>
</dbReference>
<keyword evidence="1" id="KW-0812">Transmembrane</keyword>
<dbReference type="AlphaFoldDB" id="A0A843AET2"/>
<comment type="caution">
    <text evidence="2">The sequence shown here is derived from an EMBL/GenBank/DDBJ whole genome shotgun (WGS) entry which is preliminary data.</text>
</comment>
<feature type="transmembrane region" description="Helical" evidence="1">
    <location>
        <begin position="6"/>
        <end position="27"/>
    </location>
</feature>
<evidence type="ECO:0000313" key="3">
    <source>
        <dbReference type="Proteomes" id="UP000658733"/>
    </source>
</evidence>
<name>A0A843AET2_METAZ</name>
<reference evidence="2" key="1">
    <citation type="submission" date="2020-10" db="EMBL/GenBank/DDBJ databases">
        <title>Dehalococcoides mccartyi of a TCE/Cr reducing biochatode.</title>
        <authorList>
            <person name="Matturro B."/>
        </authorList>
    </citation>
    <scope>NUCLEOTIDE SEQUENCE</scope>
    <source>
        <strain evidence="2">Bin4</strain>
    </source>
</reference>
<organism evidence="2 3">
    <name type="scientific">Methanobrevibacter arboriphilus</name>
    <dbReference type="NCBI Taxonomy" id="39441"/>
    <lineage>
        <taxon>Archaea</taxon>
        <taxon>Methanobacteriati</taxon>
        <taxon>Methanobacteriota</taxon>
        <taxon>Methanomada group</taxon>
        <taxon>Methanobacteria</taxon>
        <taxon>Methanobacteriales</taxon>
        <taxon>Methanobacteriaceae</taxon>
        <taxon>Methanobrevibacter</taxon>
    </lineage>
</organism>